<protein>
    <submittedName>
        <fullName evidence="1">AAA family ATPase</fullName>
    </submittedName>
</protein>
<dbReference type="Gene3D" id="3.30.450.40">
    <property type="match status" value="1"/>
</dbReference>
<dbReference type="Proteomes" id="UP000307956">
    <property type="component" value="Unassembled WGS sequence"/>
</dbReference>
<name>A0A4S4A7N6_9RHOO</name>
<keyword evidence="2" id="KW-1185">Reference proteome</keyword>
<evidence type="ECO:0000313" key="2">
    <source>
        <dbReference type="Proteomes" id="UP000307956"/>
    </source>
</evidence>
<dbReference type="AlphaFoldDB" id="A0A4S4A7N6"/>
<dbReference type="EMBL" id="SSOD01000030">
    <property type="protein sequence ID" value="THF54675.1"/>
    <property type="molecule type" value="Genomic_DNA"/>
</dbReference>
<evidence type="ECO:0000313" key="1">
    <source>
        <dbReference type="EMBL" id="THF54675.1"/>
    </source>
</evidence>
<dbReference type="SUPFAM" id="SSF55781">
    <property type="entry name" value="GAF domain-like"/>
    <property type="match status" value="1"/>
</dbReference>
<gene>
    <name evidence="1" type="ORF">E6O51_21540</name>
</gene>
<sequence>MQTERSNVAPLARKVIAVEPAEKKVPHLCECDLGECRTDLLPLLHEMSRIATETGELPEILDILLQLMQRHLKVVRGMVSLYEPDSGRIFIHRSVGLTEEEAARGIYAPGEGIIGR</sequence>
<accession>A0A4S4A7N6</accession>
<dbReference type="InterPro" id="IPR029016">
    <property type="entry name" value="GAF-like_dom_sf"/>
</dbReference>
<proteinExistence type="predicted"/>
<organism evidence="1 2">
    <name type="scientific">Pseudothauera rhizosphaerae</name>
    <dbReference type="NCBI Taxonomy" id="2565932"/>
    <lineage>
        <taxon>Bacteria</taxon>
        <taxon>Pseudomonadati</taxon>
        <taxon>Pseudomonadota</taxon>
        <taxon>Betaproteobacteria</taxon>
        <taxon>Rhodocyclales</taxon>
        <taxon>Zoogloeaceae</taxon>
        <taxon>Pseudothauera</taxon>
    </lineage>
</organism>
<comment type="caution">
    <text evidence="1">The sequence shown here is derived from an EMBL/GenBank/DDBJ whole genome shotgun (WGS) entry which is preliminary data.</text>
</comment>
<reference evidence="1 2" key="1">
    <citation type="submission" date="2019-04" db="EMBL/GenBank/DDBJ databases">
        <title>Azoarcus rhizosphaerae sp. nov. isolated from rhizosphere of Ficus religiosa.</title>
        <authorList>
            <person name="Lin S.-Y."/>
            <person name="Hameed A."/>
            <person name="Hsu Y.-H."/>
            <person name="Young C.-C."/>
        </authorList>
    </citation>
    <scope>NUCLEOTIDE SEQUENCE [LARGE SCALE GENOMIC DNA]</scope>
    <source>
        <strain evidence="1 2">CC-YHH848</strain>
    </source>
</reference>
<feature type="non-terminal residue" evidence="1">
    <location>
        <position position="116"/>
    </location>
</feature>